<dbReference type="Proteomes" id="UP000308600">
    <property type="component" value="Unassembled WGS sequence"/>
</dbReference>
<dbReference type="EMBL" id="ML208264">
    <property type="protein sequence ID" value="TFK75128.1"/>
    <property type="molecule type" value="Genomic_DNA"/>
</dbReference>
<accession>A0ACD3B9Y1</accession>
<keyword evidence="2" id="KW-1185">Reference proteome</keyword>
<name>A0ACD3B9Y1_9AGAR</name>
<evidence type="ECO:0000313" key="2">
    <source>
        <dbReference type="Proteomes" id="UP000308600"/>
    </source>
</evidence>
<gene>
    <name evidence="1" type="ORF">BDN72DRAFT_559429</name>
</gene>
<evidence type="ECO:0000313" key="1">
    <source>
        <dbReference type="EMBL" id="TFK75128.1"/>
    </source>
</evidence>
<sequence length="466" mass="48471">MPLPDERPRASVANLIGRFELQTKKPPASTPPRSTSVASQITGDSAKEELREKREWPPRPSTVDKSPVVVPTYSHWSRPTPPASQPASPPTGVTEVPPQIIPSVSTETAASTTSEVSSEAHSILDPPSPPPEEVAPLVKPVTPPPPPPPAVAAAAEPVAAITKAPTSNPTRTIVKPAAKSPRPSAGTTAQPLKPQHTGTSTTSSARKPVSISKPGPSTPARPKTPSRASINATSTARPKTPSTRPKTPSGLFAPTAASLAKARNAPPVPGPPKKMITSTSMDRLSKPTAASLSRMRTPPPGATPSHTSPKSAARGGAPTRGTPRSSIAGAPTRAKKELSKPAAKGSPTSKPASKPTSTTSGKPEEVAHNVVEESESHHADDDLHDESVIVYSHQESDTSTKVADVGEPTLQINGSEKALGDLAPSPQEPPHVDELEAMINLLEVSKARPKSFLVIPDEVHDIPDED</sequence>
<protein>
    <submittedName>
        <fullName evidence="1">Uncharacterized protein</fullName>
    </submittedName>
</protein>
<proteinExistence type="predicted"/>
<organism evidence="1 2">
    <name type="scientific">Pluteus cervinus</name>
    <dbReference type="NCBI Taxonomy" id="181527"/>
    <lineage>
        <taxon>Eukaryota</taxon>
        <taxon>Fungi</taxon>
        <taxon>Dikarya</taxon>
        <taxon>Basidiomycota</taxon>
        <taxon>Agaricomycotina</taxon>
        <taxon>Agaricomycetes</taxon>
        <taxon>Agaricomycetidae</taxon>
        <taxon>Agaricales</taxon>
        <taxon>Pluteineae</taxon>
        <taxon>Pluteaceae</taxon>
        <taxon>Pluteus</taxon>
    </lineage>
</organism>
<reference evidence="1 2" key="1">
    <citation type="journal article" date="2019" name="Nat. Ecol. Evol.">
        <title>Megaphylogeny resolves global patterns of mushroom evolution.</title>
        <authorList>
            <person name="Varga T."/>
            <person name="Krizsan K."/>
            <person name="Foldi C."/>
            <person name="Dima B."/>
            <person name="Sanchez-Garcia M."/>
            <person name="Sanchez-Ramirez S."/>
            <person name="Szollosi G.J."/>
            <person name="Szarkandi J.G."/>
            <person name="Papp V."/>
            <person name="Albert L."/>
            <person name="Andreopoulos W."/>
            <person name="Angelini C."/>
            <person name="Antonin V."/>
            <person name="Barry K.W."/>
            <person name="Bougher N.L."/>
            <person name="Buchanan P."/>
            <person name="Buyck B."/>
            <person name="Bense V."/>
            <person name="Catcheside P."/>
            <person name="Chovatia M."/>
            <person name="Cooper J."/>
            <person name="Damon W."/>
            <person name="Desjardin D."/>
            <person name="Finy P."/>
            <person name="Geml J."/>
            <person name="Haridas S."/>
            <person name="Hughes K."/>
            <person name="Justo A."/>
            <person name="Karasinski D."/>
            <person name="Kautmanova I."/>
            <person name="Kiss B."/>
            <person name="Kocsube S."/>
            <person name="Kotiranta H."/>
            <person name="LaButti K.M."/>
            <person name="Lechner B.E."/>
            <person name="Liimatainen K."/>
            <person name="Lipzen A."/>
            <person name="Lukacs Z."/>
            <person name="Mihaltcheva S."/>
            <person name="Morgado L.N."/>
            <person name="Niskanen T."/>
            <person name="Noordeloos M.E."/>
            <person name="Ohm R.A."/>
            <person name="Ortiz-Santana B."/>
            <person name="Ovrebo C."/>
            <person name="Racz N."/>
            <person name="Riley R."/>
            <person name="Savchenko A."/>
            <person name="Shiryaev A."/>
            <person name="Soop K."/>
            <person name="Spirin V."/>
            <person name="Szebenyi C."/>
            <person name="Tomsovsky M."/>
            <person name="Tulloss R.E."/>
            <person name="Uehling J."/>
            <person name="Grigoriev I.V."/>
            <person name="Vagvolgyi C."/>
            <person name="Papp T."/>
            <person name="Martin F.M."/>
            <person name="Miettinen O."/>
            <person name="Hibbett D.S."/>
            <person name="Nagy L.G."/>
        </authorList>
    </citation>
    <scope>NUCLEOTIDE SEQUENCE [LARGE SCALE GENOMIC DNA]</scope>
    <source>
        <strain evidence="1 2">NL-1719</strain>
    </source>
</reference>